<protein>
    <submittedName>
        <fullName evidence="2">Uncharacterized protein</fullName>
    </submittedName>
</protein>
<comment type="caution">
    <text evidence="2">The sequence shown here is derived from an EMBL/GenBank/DDBJ whole genome shotgun (WGS) entry which is preliminary data.</text>
</comment>
<dbReference type="Proteomes" id="UP000004090">
    <property type="component" value="Unassembled WGS sequence"/>
</dbReference>
<dbReference type="EMBL" id="ABAW02000021">
    <property type="protein sequence ID" value="EDP10954.1"/>
    <property type="molecule type" value="Genomic_DNA"/>
</dbReference>
<feature type="region of interest" description="Disordered" evidence="1">
    <location>
        <begin position="20"/>
        <end position="42"/>
    </location>
</feature>
<organism evidence="2 3">
    <name type="scientific">Amedibacillus dolichus DSM 3991</name>
    <dbReference type="NCBI Taxonomy" id="428127"/>
    <lineage>
        <taxon>Bacteria</taxon>
        <taxon>Bacillati</taxon>
        <taxon>Bacillota</taxon>
        <taxon>Erysipelotrichia</taxon>
        <taxon>Erysipelotrichales</taxon>
        <taxon>Erysipelotrichaceae</taxon>
        <taxon>Amedibacillus</taxon>
    </lineage>
</organism>
<accession>A8RD05</accession>
<proteinExistence type="predicted"/>
<reference evidence="2 3" key="1">
    <citation type="submission" date="2007-09" db="EMBL/GenBank/DDBJ databases">
        <title>Draft genome sequence of Eubacterium dolichum (DSM 3991).</title>
        <authorList>
            <person name="Sudarsanam P."/>
            <person name="Ley R."/>
            <person name="Guruge J."/>
            <person name="Turnbaugh P.J."/>
            <person name="Mahowald M."/>
            <person name="Liep D."/>
            <person name="Gordon J."/>
        </authorList>
    </citation>
    <scope>NUCLEOTIDE SEQUENCE [LARGE SCALE GENOMIC DNA]</scope>
    <source>
        <strain evidence="2 3">DSM 3991</strain>
    </source>
</reference>
<dbReference type="AlphaFoldDB" id="A8RD05"/>
<evidence type="ECO:0000313" key="3">
    <source>
        <dbReference type="Proteomes" id="UP000004090"/>
    </source>
</evidence>
<evidence type="ECO:0000256" key="1">
    <source>
        <dbReference type="SAM" id="MobiDB-lite"/>
    </source>
</evidence>
<sequence length="42" mass="5145">MTPIWVFFFCPRERVDKFRKHGQRSLKSQRTEKSYKTQGVIK</sequence>
<name>A8RD05_9FIRM</name>
<gene>
    <name evidence="2" type="ORF">EUBDOL_01553</name>
</gene>
<dbReference type="HOGENOM" id="CLU_3251648_0_0_9"/>
<reference evidence="2 3" key="2">
    <citation type="submission" date="2007-09" db="EMBL/GenBank/DDBJ databases">
        <authorList>
            <person name="Fulton L."/>
            <person name="Clifton S."/>
            <person name="Fulton B."/>
            <person name="Xu J."/>
            <person name="Minx P."/>
            <person name="Pepin K.H."/>
            <person name="Johnson M."/>
            <person name="Thiruvilangam P."/>
            <person name="Bhonagiri V."/>
            <person name="Nash W.E."/>
            <person name="Mardis E.R."/>
            <person name="Wilson R.K."/>
        </authorList>
    </citation>
    <scope>NUCLEOTIDE SEQUENCE [LARGE SCALE GENOMIC DNA]</scope>
    <source>
        <strain evidence="2 3">DSM 3991</strain>
    </source>
</reference>
<evidence type="ECO:0000313" key="2">
    <source>
        <dbReference type="EMBL" id="EDP10954.1"/>
    </source>
</evidence>